<evidence type="ECO:0000313" key="4">
    <source>
        <dbReference type="EMBL" id="MBC3932605.1"/>
    </source>
</evidence>
<dbReference type="PANTHER" id="PTHR23044">
    <property type="entry name" value="3'-5' EXONUCLEASE ERI1-RELATED"/>
    <property type="match status" value="1"/>
</dbReference>
<dbReference type="InterPro" id="IPR036397">
    <property type="entry name" value="RNaseH_sf"/>
</dbReference>
<reference evidence="4 5" key="1">
    <citation type="submission" date="2020-08" db="EMBL/GenBank/DDBJ databases">
        <title>Novel species isolated from subtropical streams in China.</title>
        <authorList>
            <person name="Lu H."/>
        </authorList>
    </citation>
    <scope>NUCLEOTIDE SEQUENCE [LARGE SCALE GENOMIC DNA]</scope>
    <source>
        <strain evidence="4 5">CY22W</strain>
    </source>
</reference>
<evidence type="ECO:0000256" key="3">
    <source>
        <dbReference type="ARBA" id="ARBA00022839"/>
    </source>
</evidence>
<evidence type="ECO:0000256" key="2">
    <source>
        <dbReference type="ARBA" id="ARBA00022801"/>
    </source>
</evidence>
<dbReference type="Proteomes" id="UP000654304">
    <property type="component" value="Unassembled WGS sequence"/>
</dbReference>
<dbReference type="InterPro" id="IPR012337">
    <property type="entry name" value="RNaseH-like_sf"/>
</dbReference>
<name>A0ABR7A6U5_9BURK</name>
<dbReference type="PANTHER" id="PTHR23044:SF61">
    <property type="entry name" value="3'-5' EXORIBONUCLEASE 1-RELATED"/>
    <property type="match status" value="1"/>
</dbReference>
<organism evidence="4 5">
    <name type="scientific">Undibacterium curvum</name>
    <dbReference type="NCBI Taxonomy" id="2762294"/>
    <lineage>
        <taxon>Bacteria</taxon>
        <taxon>Pseudomonadati</taxon>
        <taxon>Pseudomonadota</taxon>
        <taxon>Betaproteobacteria</taxon>
        <taxon>Burkholderiales</taxon>
        <taxon>Oxalobacteraceae</taxon>
        <taxon>Undibacterium</taxon>
    </lineage>
</organism>
<dbReference type="Gene3D" id="3.30.420.10">
    <property type="entry name" value="Ribonuclease H-like superfamily/Ribonuclease H"/>
    <property type="match status" value="1"/>
</dbReference>
<keyword evidence="2" id="KW-0378">Hydrolase</keyword>
<dbReference type="GO" id="GO:0004527">
    <property type="term" value="F:exonuclease activity"/>
    <property type="evidence" value="ECO:0007669"/>
    <property type="project" value="UniProtKB-KW"/>
</dbReference>
<keyword evidence="3 4" id="KW-0269">Exonuclease</keyword>
<dbReference type="InterPro" id="IPR051274">
    <property type="entry name" value="3-5_Exoribonuclease"/>
</dbReference>
<comment type="caution">
    <text evidence="4">The sequence shown here is derived from an EMBL/GenBank/DDBJ whole genome shotgun (WGS) entry which is preliminary data.</text>
</comment>
<keyword evidence="1" id="KW-0540">Nuclease</keyword>
<dbReference type="InterPro" id="IPR047201">
    <property type="entry name" value="ERI-1_3'hExo-like"/>
</dbReference>
<evidence type="ECO:0000313" key="5">
    <source>
        <dbReference type="Proteomes" id="UP000654304"/>
    </source>
</evidence>
<keyword evidence="5" id="KW-1185">Reference proteome</keyword>
<dbReference type="RefSeq" id="WP_186904238.1">
    <property type="nucleotide sequence ID" value="NZ_JACOGD010000006.1"/>
</dbReference>
<dbReference type="EMBL" id="JACOGD010000006">
    <property type="protein sequence ID" value="MBC3932605.1"/>
    <property type="molecule type" value="Genomic_DNA"/>
</dbReference>
<dbReference type="SUPFAM" id="SSF53098">
    <property type="entry name" value="Ribonuclease H-like"/>
    <property type="match status" value="1"/>
</dbReference>
<dbReference type="CDD" id="cd06133">
    <property type="entry name" value="ERI-1_3'hExo_like"/>
    <property type="match status" value="1"/>
</dbReference>
<accession>A0ABR7A6U5</accession>
<protein>
    <submittedName>
        <fullName evidence="4">Exonuclease domain-containing protein</fullName>
    </submittedName>
</protein>
<gene>
    <name evidence="4" type="ORF">H8K43_13030</name>
</gene>
<sequence length="150" mass="16552">MDYLINNTRPNAPLLVIDLEATCSDDGLITPETMETIEIGACWIGVDGTVIDKFQFSWGVYDRKQFERDSVRHGVVNPVALSHLNAKRMFAKAQKIGKEVGMAKACQLTGLQLEGSHHRALDDATNITRLLPWSFGEQALPKRDAPASSV</sequence>
<proteinExistence type="predicted"/>
<evidence type="ECO:0000256" key="1">
    <source>
        <dbReference type="ARBA" id="ARBA00022722"/>
    </source>
</evidence>